<comment type="function">
    <text evidence="2">Secreted tripeptidyl-peptidase which degrades proteins at acidic pHs and is involved in virulence.</text>
</comment>
<comment type="catalytic activity">
    <reaction evidence="1">
        <text>Release of an N-terminal tripeptide from a polypeptide.</text>
        <dbReference type="EC" id="3.4.14.10"/>
    </reaction>
</comment>
<gene>
    <name evidence="18" type="ORF">BP6252_08224</name>
</gene>
<accession>A0A3D8R5W8</accession>
<evidence type="ECO:0000256" key="4">
    <source>
        <dbReference type="ARBA" id="ARBA00012462"/>
    </source>
</evidence>
<dbReference type="Gene3D" id="3.40.50.200">
    <property type="entry name" value="Peptidase S8/S53 domain"/>
    <property type="match status" value="1"/>
</dbReference>
<sequence length="604" mass="65976">MFFSQKAFAALIALAYIGCVLCHPAVASYQVFETVKAVPSGWRVQNDLDVNRTSPMQIRMHLKQQNVVEFEQSVYDMSTPGHSTYGAHMTQNAINDFLQPAEETTKSVMAWLAGAGLQSNSLLEQDWVHINATVSDVESLLDAQYHYFQNAETNITVLRTLKYGLPISLHEHIDMVHPTSYFPGRTLVKPLISDHKESLEASRRRHLQYARSFPSGLDVASCNITVTPDCVKALYGFKDFHPSQGHGNKFAVAGYLQEYVQDNDLEAFLNIYDVEANTTGYEFISVNGGLNTQYWGKDTVESAIDLQYGISLNYPTPVSYYQTAGSPPINYDVDTTTDNSEPYLEWLTYMLALNDSMLPQVVSTSYADDEQTVPEAYARTVCNLFAQLAARGVSALFATGDAGPGGACISNDGTNTTRFIPTFPASCPFVTAVGATQHVKPEIGVSFSGGGFSNYFSRPAYQEAAVSSYLRKHGDTWAPYFNSSGRAYPDVSAQGTNVSIIYWGGHRYEAGTSCSTPIFASVISLLNSERLSKGKRPLGFLNPWLYSEAGGGLQDIISGRSAGCSGWTTTPGAVIDGAGWDAVVGWDPATGLGTPKFKELLDYI</sequence>
<feature type="binding site" evidence="15">
    <location>
        <position position="587"/>
    </location>
    <ligand>
        <name>Ca(2+)</name>
        <dbReference type="ChEBI" id="CHEBI:29108"/>
    </ligand>
</feature>
<keyword evidence="11 15" id="KW-0106">Calcium</keyword>
<reference evidence="18 19" key="1">
    <citation type="journal article" date="2018" name="IMA Fungus">
        <title>IMA Genome-F 9: Draft genome sequence of Annulohypoxylon stygium, Aspergillus mulundensis, Berkeleyomyces basicola (syn. Thielaviopsis basicola), Ceratocystis smalleyi, two Cercospora beticola strains, Coleophoma cylindrospora, Fusarium fracticaudum, Phialophora cf. hyalina, and Morchella septimelata.</title>
        <authorList>
            <person name="Wingfield B.D."/>
            <person name="Bills G.F."/>
            <person name="Dong Y."/>
            <person name="Huang W."/>
            <person name="Nel W.J."/>
            <person name="Swalarsk-Parry B.S."/>
            <person name="Vaghefi N."/>
            <person name="Wilken P.M."/>
            <person name="An Z."/>
            <person name="de Beer Z.W."/>
            <person name="De Vos L."/>
            <person name="Chen L."/>
            <person name="Duong T.A."/>
            <person name="Gao Y."/>
            <person name="Hammerbacher A."/>
            <person name="Kikkert J.R."/>
            <person name="Li Y."/>
            <person name="Li H."/>
            <person name="Li K."/>
            <person name="Li Q."/>
            <person name="Liu X."/>
            <person name="Ma X."/>
            <person name="Naidoo K."/>
            <person name="Pethybridge S.J."/>
            <person name="Sun J."/>
            <person name="Steenkamp E.T."/>
            <person name="van der Nest M.A."/>
            <person name="van Wyk S."/>
            <person name="Wingfield M.J."/>
            <person name="Xiong C."/>
            <person name="Yue Q."/>
            <person name="Zhang X."/>
        </authorList>
    </citation>
    <scope>NUCLEOTIDE SEQUENCE [LARGE SCALE GENOMIC DNA]</scope>
    <source>
        <strain evidence="18 19">BP6252</strain>
    </source>
</reference>
<evidence type="ECO:0000256" key="5">
    <source>
        <dbReference type="ARBA" id="ARBA00022525"/>
    </source>
</evidence>
<dbReference type="InterPro" id="IPR000209">
    <property type="entry name" value="Peptidase_S8/S53_dom"/>
</dbReference>
<dbReference type="OrthoDB" id="409122at2759"/>
<feature type="active site" description="Charge relay system" evidence="15">
    <location>
        <position position="305"/>
    </location>
</feature>
<dbReference type="CDD" id="cd11377">
    <property type="entry name" value="Pro-peptidase_S53"/>
    <property type="match status" value="1"/>
</dbReference>
<keyword evidence="8 16" id="KW-0732">Signal</keyword>
<dbReference type="EMBL" id="PDLM01000009">
    <property type="protein sequence ID" value="RDW69204.1"/>
    <property type="molecule type" value="Genomic_DNA"/>
</dbReference>
<feature type="active site" description="Charge relay system" evidence="15">
    <location>
        <position position="301"/>
    </location>
</feature>
<keyword evidence="12" id="KW-0843">Virulence</keyword>
<name>A0A3D8R5W8_9HELO</name>
<feature type="binding site" evidence="15">
    <location>
        <position position="585"/>
    </location>
    <ligand>
        <name>Ca(2+)</name>
        <dbReference type="ChEBI" id="CHEBI:29108"/>
    </ligand>
</feature>
<keyword evidence="19" id="KW-1185">Reference proteome</keyword>
<comment type="subcellular location">
    <subcellularLocation>
        <location evidence="3">Secreted</location>
        <location evidence="3">Extracellular space</location>
    </subcellularLocation>
</comment>
<evidence type="ECO:0000256" key="14">
    <source>
        <dbReference type="ARBA" id="ARBA00023180"/>
    </source>
</evidence>
<organism evidence="18 19">
    <name type="scientific">Coleophoma cylindrospora</name>
    <dbReference type="NCBI Taxonomy" id="1849047"/>
    <lineage>
        <taxon>Eukaryota</taxon>
        <taxon>Fungi</taxon>
        <taxon>Dikarya</taxon>
        <taxon>Ascomycota</taxon>
        <taxon>Pezizomycotina</taxon>
        <taxon>Leotiomycetes</taxon>
        <taxon>Helotiales</taxon>
        <taxon>Dermateaceae</taxon>
        <taxon>Coleophoma</taxon>
    </lineage>
</organism>
<evidence type="ECO:0000256" key="12">
    <source>
        <dbReference type="ARBA" id="ARBA00023026"/>
    </source>
</evidence>
<evidence type="ECO:0000256" key="16">
    <source>
        <dbReference type="SAM" id="SignalP"/>
    </source>
</evidence>
<keyword evidence="14" id="KW-0325">Glycoprotein</keyword>
<keyword evidence="7 15" id="KW-0479">Metal-binding</keyword>
<feature type="domain" description="Peptidase S53" evidence="17">
    <location>
        <begin position="225"/>
        <end position="604"/>
    </location>
</feature>
<evidence type="ECO:0000259" key="17">
    <source>
        <dbReference type="PROSITE" id="PS51695"/>
    </source>
</evidence>
<dbReference type="CDD" id="cd04056">
    <property type="entry name" value="Peptidases_S53"/>
    <property type="match status" value="1"/>
</dbReference>
<evidence type="ECO:0000313" key="18">
    <source>
        <dbReference type="EMBL" id="RDW69204.1"/>
    </source>
</evidence>
<dbReference type="GO" id="GO:0005576">
    <property type="term" value="C:extracellular region"/>
    <property type="evidence" value="ECO:0007669"/>
    <property type="project" value="UniProtKB-SubCell"/>
</dbReference>
<dbReference type="GO" id="GO:0006508">
    <property type="term" value="P:proteolysis"/>
    <property type="evidence" value="ECO:0007669"/>
    <property type="project" value="UniProtKB-KW"/>
</dbReference>
<dbReference type="InterPro" id="IPR030400">
    <property type="entry name" value="Sedolisin_dom"/>
</dbReference>
<feature type="signal peptide" evidence="16">
    <location>
        <begin position="1"/>
        <end position="22"/>
    </location>
</feature>
<evidence type="ECO:0000313" key="19">
    <source>
        <dbReference type="Proteomes" id="UP000256645"/>
    </source>
</evidence>
<feature type="binding site" evidence="15">
    <location>
        <position position="555"/>
    </location>
    <ligand>
        <name>Ca(2+)</name>
        <dbReference type="ChEBI" id="CHEBI:29108"/>
    </ligand>
</feature>
<proteinExistence type="predicted"/>
<dbReference type="Pfam" id="PF09286">
    <property type="entry name" value="Pro-kuma_activ"/>
    <property type="match status" value="1"/>
</dbReference>
<evidence type="ECO:0000256" key="3">
    <source>
        <dbReference type="ARBA" id="ARBA00004239"/>
    </source>
</evidence>
<evidence type="ECO:0000256" key="13">
    <source>
        <dbReference type="ARBA" id="ARBA00023145"/>
    </source>
</evidence>
<keyword evidence="6 15" id="KW-0645">Protease</keyword>
<dbReference type="AlphaFoldDB" id="A0A3D8R5W8"/>
<evidence type="ECO:0000256" key="9">
    <source>
        <dbReference type="ARBA" id="ARBA00022801"/>
    </source>
</evidence>
<feature type="chain" id="PRO_5017648810" description="tripeptidyl-peptidase II" evidence="16">
    <location>
        <begin position="23"/>
        <end position="604"/>
    </location>
</feature>
<dbReference type="InterPro" id="IPR036852">
    <property type="entry name" value="Peptidase_S8/S53_dom_sf"/>
</dbReference>
<evidence type="ECO:0000256" key="10">
    <source>
        <dbReference type="ARBA" id="ARBA00022825"/>
    </source>
</evidence>
<dbReference type="FunFam" id="3.40.50.200:FF:000015">
    <property type="entry name" value="Tripeptidyl peptidase A"/>
    <property type="match status" value="1"/>
</dbReference>
<evidence type="ECO:0000256" key="11">
    <source>
        <dbReference type="ARBA" id="ARBA00022837"/>
    </source>
</evidence>
<keyword evidence="13" id="KW-0865">Zymogen</keyword>
<dbReference type="GO" id="GO:0046872">
    <property type="term" value="F:metal ion binding"/>
    <property type="evidence" value="ECO:0007669"/>
    <property type="project" value="UniProtKB-UniRule"/>
</dbReference>
<dbReference type="EC" id="3.4.14.10" evidence="4"/>
<dbReference type="GO" id="GO:0008240">
    <property type="term" value="F:tripeptidyl-peptidase activity"/>
    <property type="evidence" value="ECO:0007669"/>
    <property type="project" value="UniProtKB-EC"/>
</dbReference>
<comment type="caution">
    <text evidence="18">The sequence shown here is derived from an EMBL/GenBank/DDBJ whole genome shotgun (WGS) entry which is preliminary data.</text>
</comment>
<dbReference type="PANTHER" id="PTHR14218:SF10">
    <property type="entry name" value="PEPTIDASE S53 DOMAIN-CONTAINING PROTEIN"/>
    <property type="match status" value="1"/>
</dbReference>
<dbReference type="InterPro" id="IPR050819">
    <property type="entry name" value="Tripeptidyl-peptidase_I"/>
</dbReference>
<evidence type="ECO:0000256" key="2">
    <source>
        <dbReference type="ARBA" id="ARBA00002451"/>
    </source>
</evidence>
<comment type="cofactor">
    <cofactor evidence="15">
        <name>Ca(2+)</name>
        <dbReference type="ChEBI" id="CHEBI:29108"/>
    </cofactor>
    <text evidence="15">Binds 1 Ca(2+) ion per subunit.</text>
</comment>
<dbReference type="PANTHER" id="PTHR14218">
    <property type="entry name" value="PROTEASE S8 TRIPEPTIDYL PEPTIDASE I CLN2"/>
    <property type="match status" value="1"/>
</dbReference>
<evidence type="ECO:0000256" key="8">
    <source>
        <dbReference type="ARBA" id="ARBA00022729"/>
    </source>
</evidence>
<dbReference type="STRING" id="1849047.A0A3D8R5W8"/>
<feature type="active site" description="Charge relay system" evidence="15">
    <location>
        <position position="513"/>
    </location>
</feature>
<dbReference type="PROSITE" id="PS51695">
    <property type="entry name" value="SEDOLISIN"/>
    <property type="match status" value="1"/>
</dbReference>
<dbReference type="InterPro" id="IPR015366">
    <property type="entry name" value="S53_propep"/>
</dbReference>
<dbReference type="SUPFAM" id="SSF54897">
    <property type="entry name" value="Protease propeptides/inhibitors"/>
    <property type="match status" value="1"/>
</dbReference>
<dbReference type="SUPFAM" id="SSF52743">
    <property type="entry name" value="Subtilisin-like"/>
    <property type="match status" value="1"/>
</dbReference>
<keyword evidence="9 15" id="KW-0378">Hydrolase</keyword>
<evidence type="ECO:0000256" key="1">
    <source>
        <dbReference type="ARBA" id="ARBA00001910"/>
    </source>
</evidence>
<evidence type="ECO:0000256" key="7">
    <source>
        <dbReference type="ARBA" id="ARBA00022723"/>
    </source>
</evidence>
<evidence type="ECO:0000256" key="6">
    <source>
        <dbReference type="ARBA" id="ARBA00022670"/>
    </source>
</evidence>
<evidence type="ECO:0000256" key="15">
    <source>
        <dbReference type="PROSITE-ProRule" id="PRU01032"/>
    </source>
</evidence>
<dbReference type="Proteomes" id="UP000256645">
    <property type="component" value="Unassembled WGS sequence"/>
</dbReference>
<dbReference type="Pfam" id="PF00082">
    <property type="entry name" value="Peptidase_S8"/>
    <property type="match status" value="1"/>
</dbReference>
<dbReference type="GO" id="GO:0004252">
    <property type="term" value="F:serine-type endopeptidase activity"/>
    <property type="evidence" value="ECO:0007669"/>
    <property type="project" value="UniProtKB-UniRule"/>
</dbReference>
<dbReference type="SMART" id="SM00944">
    <property type="entry name" value="Pro-kuma_activ"/>
    <property type="match status" value="1"/>
</dbReference>
<keyword evidence="5" id="KW-0964">Secreted</keyword>
<protein>
    <recommendedName>
        <fullName evidence="4">tripeptidyl-peptidase II</fullName>
        <ecNumber evidence="4">3.4.14.10</ecNumber>
    </recommendedName>
</protein>
<keyword evidence="10 15" id="KW-0720">Serine protease</keyword>
<feature type="binding site" evidence="15">
    <location>
        <position position="556"/>
    </location>
    <ligand>
        <name>Ca(2+)</name>
        <dbReference type="ChEBI" id="CHEBI:29108"/>
    </ligand>
</feature>